<name>A0AA38VL18_9PEZI</name>
<dbReference type="EMBL" id="JANBVO010000050">
    <property type="protein sequence ID" value="KAJ9133422.1"/>
    <property type="molecule type" value="Genomic_DNA"/>
</dbReference>
<keyword evidence="5" id="KW-1185">Reference proteome</keyword>
<feature type="compositionally biased region" description="Basic and acidic residues" evidence="2">
    <location>
        <begin position="261"/>
        <end position="274"/>
    </location>
</feature>
<feature type="region of interest" description="Disordered" evidence="2">
    <location>
        <begin position="209"/>
        <end position="274"/>
    </location>
</feature>
<sequence length="953" mass="101601">MDPNNFTASGAGGAGFDDMDALLDPSPSFDPNYFFRKQSPSGTSAAGSRHGSSLFSATSPSNTGTSEASWHHSPQSSQDDLASSANDWNEWRDWVDFDWGQNGKASNGVAVDGSSLPQGPSSAATFDFTGPALTGSLSEPPLFQTMMTGSAGGNNFQLPNSDLVSPFTMDNLDTSNLAGSFFGTSQLPSIAEDAAMTATMPLNLGIDTSPQVQSSIETPDFKTSRSVSPVAPSTAPAKKRKLSEDSTDTSPEPSKTPARKGTQESQRHHSNIEKRYRNKLNDMIAALRDAVPSLHQPGEKEEDDKNGSSITKGRVLSKATEYILELEVKNKKLLEEKALLQKQVMALGKLNGQLMTEQGGTGRRSPGGGPMSKLMVGGMAGMLAMQGFSTPEGGNDMPSGRGLFALPVHLLPQFGQSLQHLGFVGDASTINTALHAFRGLLLLGAVLYVFLPSLFDAAAEKAKPSEKMQQATMAQTEAQQQQLASPKDLRRDAFLTATQGVWVPRKSLHIILAVILQATKLVLGSCGIDPAAFMRLLPSRAQEDSTRAWDIALDAQISGGDTNVTTGRLLVTLLAASSLPETPYRLMLRALHSHVLVASATGLLKHALESLLSGYSKKLWDKARTLQEKTPKEPMNEDTPLPAHLVALLELDAEDVFLDEIIERACHLIHGTQSSTDSDSAAAPWMHTIVSDAAIVTPLDFLAAWRAGIILRDELVSYPELHAQDSGEQEEDPETALRDTLELASRVAPPRSAVWSRSYVMRALLVEKDQVANISLAFKALLVSGAQSMAASSYLLPAEGAAAESAGELPGADTKLPAVAPDLAMALTCAIAISRLRTPDEEKALKALESRLGTVQSEEGAAEQLGMLGYVALYAVLDVVFKDRGVATSHKELCEKVAGMLRVWVRQQQEAEGSSSNTKSTGLGNMREKSVAGLCVGVLEWLVGIEGDGKGDS</sequence>
<keyword evidence="1" id="KW-0175">Coiled coil</keyword>
<feature type="region of interest" description="Disordered" evidence="2">
    <location>
        <begin position="1"/>
        <end position="85"/>
    </location>
</feature>
<feature type="coiled-coil region" evidence="1">
    <location>
        <begin position="316"/>
        <end position="343"/>
    </location>
</feature>
<dbReference type="InterPro" id="IPR011598">
    <property type="entry name" value="bHLH_dom"/>
</dbReference>
<dbReference type="AlphaFoldDB" id="A0AA38VL18"/>
<evidence type="ECO:0000256" key="1">
    <source>
        <dbReference type="SAM" id="Coils"/>
    </source>
</evidence>
<feature type="domain" description="BHLH" evidence="3">
    <location>
        <begin position="264"/>
        <end position="326"/>
    </location>
</feature>
<feature type="region of interest" description="Disordered" evidence="2">
    <location>
        <begin position="292"/>
        <end position="312"/>
    </location>
</feature>
<reference evidence="4" key="1">
    <citation type="submission" date="2022-07" db="EMBL/GenBank/DDBJ databases">
        <title>Fungi with potential for degradation of polypropylene.</title>
        <authorList>
            <person name="Gostincar C."/>
        </authorList>
    </citation>
    <scope>NUCLEOTIDE SEQUENCE</scope>
    <source>
        <strain evidence="4">EXF-13308</strain>
    </source>
</reference>
<dbReference type="Gene3D" id="4.10.280.10">
    <property type="entry name" value="Helix-loop-helix DNA-binding domain"/>
    <property type="match status" value="1"/>
</dbReference>
<feature type="compositionally biased region" description="Basic and acidic residues" evidence="2">
    <location>
        <begin position="297"/>
        <end position="306"/>
    </location>
</feature>
<accession>A0AA38VL18</accession>
<dbReference type="InterPro" id="IPR052099">
    <property type="entry name" value="Regulatory_TF_Diverse"/>
</dbReference>
<protein>
    <recommendedName>
        <fullName evidence="3">BHLH domain-containing protein</fullName>
    </recommendedName>
</protein>
<dbReference type="InterPro" id="IPR019006">
    <property type="entry name" value="Sre1_C"/>
</dbReference>
<dbReference type="PANTHER" id="PTHR47336">
    <property type="entry name" value="TRANSCRIPTION FACTOR HMS1-RELATED"/>
    <property type="match status" value="1"/>
</dbReference>
<dbReference type="PROSITE" id="PS50888">
    <property type="entry name" value="BHLH"/>
    <property type="match status" value="1"/>
</dbReference>
<evidence type="ECO:0000256" key="2">
    <source>
        <dbReference type="SAM" id="MobiDB-lite"/>
    </source>
</evidence>
<dbReference type="CDD" id="cd11395">
    <property type="entry name" value="bHLHzip_SREBP_like"/>
    <property type="match status" value="1"/>
</dbReference>
<evidence type="ECO:0000313" key="5">
    <source>
        <dbReference type="Proteomes" id="UP001174694"/>
    </source>
</evidence>
<comment type="caution">
    <text evidence="4">The sequence shown here is derived from an EMBL/GenBank/DDBJ whole genome shotgun (WGS) entry which is preliminary data.</text>
</comment>
<dbReference type="SMART" id="SM00353">
    <property type="entry name" value="HLH"/>
    <property type="match status" value="1"/>
</dbReference>
<evidence type="ECO:0000259" key="3">
    <source>
        <dbReference type="PROSITE" id="PS50888"/>
    </source>
</evidence>
<dbReference type="GO" id="GO:0032933">
    <property type="term" value="P:SREBP signaling pathway"/>
    <property type="evidence" value="ECO:0007669"/>
    <property type="project" value="InterPro"/>
</dbReference>
<gene>
    <name evidence="4" type="ORF">NKR23_g10725</name>
</gene>
<proteinExistence type="predicted"/>
<dbReference type="Pfam" id="PF09427">
    <property type="entry name" value="DUF2014"/>
    <property type="match status" value="1"/>
</dbReference>
<dbReference type="Pfam" id="PF00010">
    <property type="entry name" value="HLH"/>
    <property type="match status" value="1"/>
</dbReference>
<dbReference type="GO" id="GO:0046983">
    <property type="term" value="F:protein dimerization activity"/>
    <property type="evidence" value="ECO:0007669"/>
    <property type="project" value="InterPro"/>
</dbReference>
<dbReference type="SUPFAM" id="SSF47459">
    <property type="entry name" value="HLH, helix-loop-helix DNA-binding domain"/>
    <property type="match status" value="1"/>
</dbReference>
<evidence type="ECO:0000313" key="4">
    <source>
        <dbReference type="EMBL" id="KAJ9133422.1"/>
    </source>
</evidence>
<organism evidence="4 5">
    <name type="scientific">Pleurostoma richardsiae</name>
    <dbReference type="NCBI Taxonomy" id="41990"/>
    <lineage>
        <taxon>Eukaryota</taxon>
        <taxon>Fungi</taxon>
        <taxon>Dikarya</taxon>
        <taxon>Ascomycota</taxon>
        <taxon>Pezizomycotina</taxon>
        <taxon>Sordariomycetes</taxon>
        <taxon>Sordariomycetidae</taxon>
        <taxon>Calosphaeriales</taxon>
        <taxon>Pleurostomataceae</taxon>
        <taxon>Pleurostoma</taxon>
    </lineage>
</organism>
<dbReference type="Proteomes" id="UP001174694">
    <property type="component" value="Unassembled WGS sequence"/>
</dbReference>
<dbReference type="InterPro" id="IPR036638">
    <property type="entry name" value="HLH_DNA-bd_sf"/>
</dbReference>
<feature type="compositionally biased region" description="Polar residues" evidence="2">
    <location>
        <begin position="38"/>
        <end position="85"/>
    </location>
</feature>
<dbReference type="GO" id="GO:0045944">
    <property type="term" value="P:positive regulation of transcription by RNA polymerase II"/>
    <property type="evidence" value="ECO:0007669"/>
    <property type="project" value="InterPro"/>
</dbReference>
<dbReference type="PANTHER" id="PTHR47336:SF2">
    <property type="entry name" value="TRANSCRIPTION FACTOR HMS1-RELATED"/>
    <property type="match status" value="1"/>
</dbReference>